<dbReference type="EMBL" id="NAJM01000053">
    <property type="protein sequence ID" value="RVX67003.1"/>
    <property type="molecule type" value="Genomic_DNA"/>
</dbReference>
<dbReference type="InterPro" id="IPR036318">
    <property type="entry name" value="FAD-bd_PCMH-like_sf"/>
</dbReference>
<keyword evidence="4" id="KW-0560">Oxidoreductase</keyword>
<dbReference type="InterPro" id="IPR016166">
    <property type="entry name" value="FAD-bd_PCMH"/>
</dbReference>
<gene>
    <name evidence="7" type="ORF">B0A52_09217</name>
</gene>
<dbReference type="InterPro" id="IPR050416">
    <property type="entry name" value="FAD-linked_Oxidoreductase"/>
</dbReference>
<feature type="signal peptide" evidence="5">
    <location>
        <begin position="1"/>
        <end position="22"/>
    </location>
</feature>
<dbReference type="Pfam" id="PF08031">
    <property type="entry name" value="BBE"/>
    <property type="match status" value="1"/>
</dbReference>
<evidence type="ECO:0000256" key="3">
    <source>
        <dbReference type="ARBA" id="ARBA00022827"/>
    </source>
</evidence>
<reference evidence="7 8" key="1">
    <citation type="submission" date="2017-03" db="EMBL/GenBank/DDBJ databases">
        <title>Genomes of endolithic fungi from Antarctica.</title>
        <authorList>
            <person name="Coleine C."/>
            <person name="Masonjones S."/>
            <person name="Stajich J.E."/>
        </authorList>
    </citation>
    <scope>NUCLEOTIDE SEQUENCE [LARGE SCALE GENOMIC DNA]</scope>
    <source>
        <strain evidence="7 8">CCFEE 6314</strain>
    </source>
</reference>
<dbReference type="GO" id="GO:0071949">
    <property type="term" value="F:FAD binding"/>
    <property type="evidence" value="ECO:0007669"/>
    <property type="project" value="InterPro"/>
</dbReference>
<evidence type="ECO:0000313" key="7">
    <source>
        <dbReference type="EMBL" id="RVX67003.1"/>
    </source>
</evidence>
<organism evidence="7 8">
    <name type="scientific">Exophiala mesophila</name>
    <name type="common">Black yeast-like fungus</name>
    <dbReference type="NCBI Taxonomy" id="212818"/>
    <lineage>
        <taxon>Eukaryota</taxon>
        <taxon>Fungi</taxon>
        <taxon>Dikarya</taxon>
        <taxon>Ascomycota</taxon>
        <taxon>Pezizomycotina</taxon>
        <taxon>Eurotiomycetes</taxon>
        <taxon>Chaetothyriomycetidae</taxon>
        <taxon>Chaetothyriales</taxon>
        <taxon>Herpotrichiellaceae</taxon>
        <taxon>Exophiala</taxon>
    </lineage>
</organism>
<dbReference type="Proteomes" id="UP000288859">
    <property type="component" value="Unassembled WGS sequence"/>
</dbReference>
<dbReference type="InterPro" id="IPR012951">
    <property type="entry name" value="BBE"/>
</dbReference>
<keyword evidence="5" id="KW-0732">Signal</keyword>
<dbReference type="Pfam" id="PF01565">
    <property type="entry name" value="FAD_binding_4"/>
    <property type="match status" value="1"/>
</dbReference>
<comment type="similarity">
    <text evidence="1">Belongs to the oxygen-dependent FAD-linked oxidoreductase family.</text>
</comment>
<evidence type="ECO:0000256" key="4">
    <source>
        <dbReference type="ARBA" id="ARBA00023002"/>
    </source>
</evidence>
<dbReference type="InterPro" id="IPR016169">
    <property type="entry name" value="FAD-bd_PCMH_sub2"/>
</dbReference>
<proteinExistence type="inferred from homology"/>
<dbReference type="VEuPathDB" id="FungiDB:PV10_03114"/>
<dbReference type="InterPro" id="IPR006093">
    <property type="entry name" value="Oxy_OxRdtase_FAD_BS"/>
</dbReference>
<keyword evidence="3" id="KW-0274">FAD</keyword>
<name>A0A438MTL6_EXOME</name>
<evidence type="ECO:0000256" key="1">
    <source>
        <dbReference type="ARBA" id="ARBA00005466"/>
    </source>
</evidence>
<dbReference type="GO" id="GO:0016491">
    <property type="term" value="F:oxidoreductase activity"/>
    <property type="evidence" value="ECO:0007669"/>
    <property type="project" value="UniProtKB-KW"/>
</dbReference>
<dbReference type="Gene3D" id="3.30.465.10">
    <property type="match status" value="1"/>
</dbReference>
<dbReference type="SUPFAM" id="SSF56176">
    <property type="entry name" value="FAD-binding/transporter-associated domain-like"/>
    <property type="match status" value="1"/>
</dbReference>
<dbReference type="OrthoDB" id="2151789at2759"/>
<feature type="chain" id="PRO_5019114975" description="FAD-binding PCMH-type domain-containing protein" evidence="5">
    <location>
        <begin position="23"/>
        <end position="505"/>
    </location>
</feature>
<dbReference type="PROSITE" id="PS51387">
    <property type="entry name" value="FAD_PCMH"/>
    <property type="match status" value="1"/>
</dbReference>
<dbReference type="Gene3D" id="3.40.462.20">
    <property type="match status" value="1"/>
</dbReference>
<evidence type="ECO:0000256" key="2">
    <source>
        <dbReference type="ARBA" id="ARBA00022630"/>
    </source>
</evidence>
<dbReference type="PROSITE" id="PS00862">
    <property type="entry name" value="OX2_COVAL_FAD"/>
    <property type="match status" value="1"/>
</dbReference>
<keyword evidence="2" id="KW-0285">Flavoprotein</keyword>
<sequence>MLLVFLAYVFCWVALSPHLVSAQSKTLKDCIVKALDGRSSRVAFSDKFLFELLDVNRYNLVYNTKPLAITYPESAQEVSEVVKCAAEADAFVQARSGGHSFGNYGKLMELLMRSGLGGDDGAVVVDMKYLDQLTFDESDKTAHLGPGNRLKDVNEFLLEYDRVVPHGDAPQVGVGGHYTIGGLGRISRQYGAATDQIIDAEVVLANGSIVTASEKENEDIFFAIRGAGASFGIVTDFHVHTHPAPGNAVAYTYNVTIGDPKLQAEAFKAWQELVTDPDLSWKLSSQFIAFPFGSVITGFYYGTEKEFSALKLETQLSGINESSIDVHLVDAAVAVGHDLSELGLELFAGIPTHFYSKSLSFTNDTLMTDTGIDAMFKYFGEASRDLSLVGVPWFVIFDLEAGKINEVAPNATAYAFRDTLYFLQSYAVDLLGIFGSQQRDFLDGLNEVVIDHTPGIKGSYPGYVDPFLADAQKQYWGENLARLEDIKTKRDPDNVFRNPQSVELA</sequence>
<evidence type="ECO:0000259" key="6">
    <source>
        <dbReference type="PROSITE" id="PS51387"/>
    </source>
</evidence>
<dbReference type="InterPro" id="IPR006094">
    <property type="entry name" value="Oxid_FAD_bind_N"/>
</dbReference>
<accession>A0A438MTL6</accession>
<dbReference type="AlphaFoldDB" id="A0A438MTL6"/>
<evidence type="ECO:0000313" key="8">
    <source>
        <dbReference type="Proteomes" id="UP000288859"/>
    </source>
</evidence>
<dbReference type="PANTHER" id="PTHR42973:SF17">
    <property type="entry name" value="OXIDASE, PUTATIVE (AFU_ORTHOLOGUE AFUA_6G14340)-RELATED"/>
    <property type="match status" value="1"/>
</dbReference>
<evidence type="ECO:0000256" key="5">
    <source>
        <dbReference type="SAM" id="SignalP"/>
    </source>
</evidence>
<protein>
    <recommendedName>
        <fullName evidence="6">FAD-binding PCMH-type domain-containing protein</fullName>
    </recommendedName>
</protein>
<comment type="caution">
    <text evidence="7">The sequence shown here is derived from an EMBL/GenBank/DDBJ whole genome shotgun (WGS) entry which is preliminary data.</text>
</comment>
<feature type="domain" description="FAD-binding PCMH-type" evidence="6">
    <location>
        <begin position="62"/>
        <end position="244"/>
    </location>
</feature>
<dbReference type="PANTHER" id="PTHR42973">
    <property type="entry name" value="BINDING OXIDOREDUCTASE, PUTATIVE (AFU_ORTHOLOGUE AFUA_1G17690)-RELATED"/>
    <property type="match status" value="1"/>
</dbReference>